<evidence type="ECO:0000256" key="7">
    <source>
        <dbReference type="ARBA" id="ARBA00022737"/>
    </source>
</evidence>
<evidence type="ECO:0000259" key="13">
    <source>
        <dbReference type="Pfam" id="PF08263"/>
    </source>
</evidence>
<evidence type="ECO:0000256" key="11">
    <source>
        <dbReference type="SAM" id="Phobius"/>
    </source>
</evidence>
<keyword evidence="6 12" id="KW-0732">Signal</keyword>
<dbReference type="AlphaFoldDB" id="A0A2T7EIR8"/>
<sequence length="921" mass="102503">MSCYFPLGTMLWVLCVLQFMFHMAGGCAIEERIALMRIRSLLVEANSEVPASWWGRSDDCCSWERVRCNNSTRVSGLNLDSVYLQGIGSPCWNLNLTIFSWFHELQQLDLFQNSACLQNFDGLQGLTKLRYLNLSYNRLIENNILESLGKLASLEVINFEQTGLSGALQNIAFRNLKKLRDLRLGSNLMNGSIPASLFELPCLEYLDLSYNLLQGHIPKMDLTGTLKSLRELHLGSNRLNGSIRTYLFELPRLKYLDLSRNLLEGHIPIVSPSNLCLSLQTLKLAANNLNGKFDFFWLRNCAMLKEVDLSGNAELAIDVKFLTSVTPFQLRALMLSGCKLDNTIISGPNLFGTQRHLQFLDLSNNNFSGSLPNWMFTNEAPLLYLGLAHNSLVGSLDHLMWQQQSSLQMINISMNYFTGQLPMDISSVFPNLKVLDASYNNISGHLPPSLCNNSLEFVDLSNNKLTGEVPACLFTECWFLKFLRLSNNNLGGPILGGANKHLSFGGALYLDSNYFEGPLPNNLSGEVSIMDFHDNKLSGELDVSFWNIPSLEVLSVASNGLTGQIYPTICKLTGLHYLDVSNNDFEGSIPNCSSKLMLYFLNMSSNTLSGFPSYFVNSSNVVALDIGYNRFMGSLDWIQHLYQIQLLLLGGNMFEGHISAELCHLQHLNIIDLSHNRLSGSLPPCIGAIPFGYHTDDDNFFSMVYDIVFDVGLSSIDDDNPLFLYVTRNILQGFTFSTKGNIYTYSRGFYNLMSGIDLSANMLSGEIPWEVGNLSHVKSLNLSRNFFIGQIPATFANMRAIESLDLSHNELSGPIPWQLTQMSSLEVFSVAYNNLSGCVPSSGQFSSFSMESYLSNTDLQNSSQGNQCSPAPGSMEVEDVGEAADDPVLYIIGAASFVLAFWATVAFLFCLPFGQRVMLQL</sequence>
<dbReference type="Gramene" id="PUZ67714">
    <property type="protein sequence ID" value="PUZ67714"/>
    <property type="gene ID" value="GQ55_3G457100"/>
</dbReference>
<keyword evidence="16" id="KW-1185">Reference proteome</keyword>
<name>A0A2T7EIR8_9POAL</name>
<accession>A0A2T7EIR8</accession>
<evidence type="ECO:0000256" key="10">
    <source>
        <dbReference type="ARBA" id="ARBA00023180"/>
    </source>
</evidence>
<evidence type="ECO:0000256" key="4">
    <source>
        <dbReference type="ARBA" id="ARBA00022614"/>
    </source>
</evidence>
<reference evidence="15 16" key="1">
    <citation type="submission" date="2018-04" db="EMBL/GenBank/DDBJ databases">
        <title>WGS assembly of Panicum hallii var. hallii HAL2.</title>
        <authorList>
            <person name="Lovell J."/>
            <person name="Jenkins J."/>
            <person name="Lowry D."/>
            <person name="Mamidi S."/>
            <person name="Sreedasyam A."/>
            <person name="Weng X."/>
            <person name="Barry K."/>
            <person name="Bonette J."/>
            <person name="Campitelli B."/>
            <person name="Daum C."/>
            <person name="Gordon S."/>
            <person name="Gould B."/>
            <person name="Lipzen A."/>
            <person name="MacQueen A."/>
            <person name="Palacio-Mejia J."/>
            <person name="Plott C."/>
            <person name="Shakirov E."/>
            <person name="Shu S."/>
            <person name="Yoshinaga Y."/>
            <person name="Zane M."/>
            <person name="Rokhsar D."/>
            <person name="Grimwood J."/>
            <person name="Schmutz J."/>
            <person name="Juenger T."/>
        </authorList>
    </citation>
    <scope>NUCLEOTIDE SEQUENCE [LARGE SCALE GENOMIC DNA]</scope>
    <source>
        <strain evidence="16">cv. HAL2</strain>
    </source>
</reference>
<evidence type="ECO:0000259" key="14">
    <source>
        <dbReference type="Pfam" id="PF23598"/>
    </source>
</evidence>
<evidence type="ECO:0000313" key="16">
    <source>
        <dbReference type="Proteomes" id="UP000244336"/>
    </source>
</evidence>
<dbReference type="PANTHER" id="PTHR48062:SF68">
    <property type="entry name" value="LEUCINE-RICH REPEAT-CONTAINING N-TERMINAL PLANT-TYPE DOMAIN-CONTAINING PROTEIN"/>
    <property type="match status" value="1"/>
</dbReference>
<feature type="transmembrane region" description="Helical" evidence="11">
    <location>
        <begin position="888"/>
        <end position="911"/>
    </location>
</feature>
<comment type="subcellular location">
    <subcellularLocation>
        <location evidence="1">Cell membrane</location>
        <topology evidence="1">Single-pass type I membrane protein</topology>
    </subcellularLocation>
</comment>
<gene>
    <name evidence="15" type="ORF">GQ55_3G457100</name>
</gene>
<keyword evidence="4" id="KW-0433">Leucine-rich repeat</keyword>
<dbReference type="InterPro" id="IPR032675">
    <property type="entry name" value="LRR_dom_sf"/>
</dbReference>
<keyword evidence="10" id="KW-0325">Glycoprotein</keyword>
<dbReference type="Pfam" id="PF08263">
    <property type="entry name" value="LRRNT_2"/>
    <property type="match status" value="1"/>
</dbReference>
<dbReference type="OrthoDB" id="4691307at2759"/>
<evidence type="ECO:0000256" key="5">
    <source>
        <dbReference type="ARBA" id="ARBA00022692"/>
    </source>
</evidence>
<evidence type="ECO:0000256" key="3">
    <source>
        <dbReference type="ARBA" id="ARBA00022475"/>
    </source>
</evidence>
<dbReference type="PANTHER" id="PTHR48062">
    <property type="entry name" value="RECEPTOR-LIKE PROTEIN 14"/>
    <property type="match status" value="1"/>
</dbReference>
<dbReference type="SUPFAM" id="SSF52047">
    <property type="entry name" value="RNI-like"/>
    <property type="match status" value="1"/>
</dbReference>
<dbReference type="Gene3D" id="3.80.10.10">
    <property type="entry name" value="Ribonuclease Inhibitor"/>
    <property type="match status" value="5"/>
</dbReference>
<keyword evidence="5 11" id="KW-0812">Transmembrane</keyword>
<evidence type="ECO:0000256" key="1">
    <source>
        <dbReference type="ARBA" id="ARBA00004251"/>
    </source>
</evidence>
<comment type="similarity">
    <text evidence="2">Belongs to the RLP family.</text>
</comment>
<protein>
    <submittedName>
        <fullName evidence="15">Uncharacterized protein</fullName>
    </submittedName>
</protein>
<keyword evidence="9 11" id="KW-0472">Membrane</keyword>
<feature type="signal peptide" evidence="12">
    <location>
        <begin position="1"/>
        <end position="26"/>
    </location>
</feature>
<keyword evidence="7" id="KW-0677">Repeat</keyword>
<keyword evidence="3" id="KW-1003">Cell membrane</keyword>
<feature type="chain" id="PRO_5015562163" evidence="12">
    <location>
        <begin position="27"/>
        <end position="921"/>
    </location>
</feature>
<dbReference type="Pfam" id="PF13855">
    <property type="entry name" value="LRR_8"/>
    <property type="match status" value="1"/>
</dbReference>
<dbReference type="Pfam" id="PF00560">
    <property type="entry name" value="LRR_1"/>
    <property type="match status" value="5"/>
</dbReference>
<evidence type="ECO:0000256" key="8">
    <source>
        <dbReference type="ARBA" id="ARBA00022989"/>
    </source>
</evidence>
<dbReference type="EMBL" id="CM009751">
    <property type="protein sequence ID" value="PUZ67714.1"/>
    <property type="molecule type" value="Genomic_DNA"/>
</dbReference>
<proteinExistence type="inferred from homology"/>
<dbReference type="PROSITE" id="PS51450">
    <property type="entry name" value="LRR"/>
    <property type="match status" value="1"/>
</dbReference>
<dbReference type="SMART" id="SM00369">
    <property type="entry name" value="LRR_TYP"/>
    <property type="match status" value="8"/>
</dbReference>
<dbReference type="SUPFAM" id="SSF52058">
    <property type="entry name" value="L domain-like"/>
    <property type="match status" value="2"/>
</dbReference>
<dbReference type="InterPro" id="IPR051502">
    <property type="entry name" value="RLP_Defense_Trigger"/>
</dbReference>
<evidence type="ECO:0000313" key="15">
    <source>
        <dbReference type="EMBL" id="PUZ67714.1"/>
    </source>
</evidence>
<dbReference type="STRING" id="1504633.A0A2T7EIR8"/>
<evidence type="ECO:0000256" key="6">
    <source>
        <dbReference type="ARBA" id="ARBA00022729"/>
    </source>
</evidence>
<evidence type="ECO:0000256" key="2">
    <source>
        <dbReference type="ARBA" id="ARBA00009592"/>
    </source>
</evidence>
<dbReference type="InterPro" id="IPR013210">
    <property type="entry name" value="LRR_N_plant-typ"/>
</dbReference>
<keyword evidence="8 11" id="KW-1133">Transmembrane helix</keyword>
<organism evidence="15 16">
    <name type="scientific">Panicum hallii var. hallii</name>
    <dbReference type="NCBI Taxonomy" id="1504633"/>
    <lineage>
        <taxon>Eukaryota</taxon>
        <taxon>Viridiplantae</taxon>
        <taxon>Streptophyta</taxon>
        <taxon>Embryophyta</taxon>
        <taxon>Tracheophyta</taxon>
        <taxon>Spermatophyta</taxon>
        <taxon>Magnoliopsida</taxon>
        <taxon>Liliopsida</taxon>
        <taxon>Poales</taxon>
        <taxon>Poaceae</taxon>
        <taxon>PACMAD clade</taxon>
        <taxon>Panicoideae</taxon>
        <taxon>Panicodae</taxon>
        <taxon>Paniceae</taxon>
        <taxon>Panicinae</taxon>
        <taxon>Panicum</taxon>
        <taxon>Panicum sect. Panicum</taxon>
    </lineage>
</organism>
<dbReference type="Proteomes" id="UP000244336">
    <property type="component" value="Chromosome 3"/>
</dbReference>
<feature type="domain" description="Leucine-rich repeat-containing N-terminal plant-type" evidence="13">
    <location>
        <begin position="30"/>
        <end position="69"/>
    </location>
</feature>
<dbReference type="InterPro" id="IPR003591">
    <property type="entry name" value="Leu-rich_rpt_typical-subtyp"/>
</dbReference>
<dbReference type="GO" id="GO:0005886">
    <property type="term" value="C:plasma membrane"/>
    <property type="evidence" value="ECO:0007669"/>
    <property type="project" value="UniProtKB-SubCell"/>
</dbReference>
<dbReference type="PRINTS" id="PR00019">
    <property type="entry name" value="LEURICHRPT"/>
</dbReference>
<evidence type="ECO:0000256" key="9">
    <source>
        <dbReference type="ARBA" id="ARBA00023136"/>
    </source>
</evidence>
<dbReference type="FunFam" id="3.80.10.10:FF:000213">
    <property type="entry name" value="Tyrosine-sulfated glycopeptide receptor 1"/>
    <property type="match status" value="1"/>
</dbReference>
<dbReference type="InterPro" id="IPR001611">
    <property type="entry name" value="Leu-rich_rpt"/>
</dbReference>
<feature type="domain" description="Disease resistance R13L4/SHOC-2-like LRR" evidence="14">
    <location>
        <begin position="103"/>
        <end position="312"/>
    </location>
</feature>
<dbReference type="Pfam" id="PF23598">
    <property type="entry name" value="LRR_14"/>
    <property type="match status" value="1"/>
</dbReference>
<dbReference type="InterPro" id="IPR055414">
    <property type="entry name" value="LRR_R13L4/SHOC2-like"/>
</dbReference>
<evidence type="ECO:0000256" key="12">
    <source>
        <dbReference type="SAM" id="SignalP"/>
    </source>
</evidence>